<feature type="binding site" evidence="1">
    <location>
        <position position="254"/>
    </location>
    <ligand>
        <name>an N-acyl-1,2-diacyl-sn-glycero-3-phosphoethanolamine</name>
        <dbReference type="ChEBI" id="CHEBI:62537"/>
    </ligand>
</feature>
<dbReference type="PANTHER" id="PTHR15032">
    <property type="entry name" value="N-ACYL-PHOSPHATIDYLETHANOLAMINE-HYDROLYZING PHOSPHOLIPASE D"/>
    <property type="match status" value="1"/>
</dbReference>
<sequence>MNPWKPDISFPKLTFPDYITLMRAILATKVPPKEVLDRELPVVSPNMGMINAPPDTPEHVQVTWIGHSSYLVQFDGVNILTDPVWSERCSPLPFAGPKRYRPVPMTISSLPKIDIVVVSHNHYDHLDITAVRQLPQGVLWLVPLGLKEWFNGKGIQNVVEMNWWDEYQYNNYVSVVMTPCQHWTRRYAFADMNRTLWGSFMIKSTKHQGKNIYFSGDTGYCDAFKETSKMLGSVDLAFIPIGAYSPPHIMKHQHIDPSEAVEVHKDLGANVSIGMHWGTFILTPEPVLEPRQKLQQALQQQNINPETFVTFKHGETRKMLVKPTTSNPQQTQKVLSQRQ</sequence>
<dbReference type="InterPro" id="IPR001279">
    <property type="entry name" value="Metallo-B-lactamas"/>
</dbReference>
<dbReference type="InterPro" id="IPR036866">
    <property type="entry name" value="RibonucZ/Hydroxyglut_hydro"/>
</dbReference>
<dbReference type="SUPFAM" id="SSF56281">
    <property type="entry name" value="Metallo-hydrolase/oxidoreductase"/>
    <property type="match status" value="1"/>
</dbReference>
<accession>A0A6B2L914</accession>
<name>A0A6B2L914_9EUKA</name>
<dbReference type="PIRSF" id="PIRSF038896">
    <property type="entry name" value="NAPE-PLD"/>
    <property type="match status" value="1"/>
</dbReference>
<dbReference type="PANTHER" id="PTHR15032:SF4">
    <property type="entry name" value="N-ACYL-PHOSPHATIDYLETHANOLAMINE-HYDROLYZING PHOSPHOLIPASE D"/>
    <property type="match status" value="1"/>
</dbReference>
<reference evidence="3" key="1">
    <citation type="journal article" date="2020" name="J. Eukaryot. Microbiol.">
        <title>De novo Sequencing, Assembly and Annotation of the Transcriptome for the Free-Living Testate Amoeba Arcella intermedia.</title>
        <authorList>
            <person name="Ribeiro G.M."/>
            <person name="Porfirio-Sousa A.L."/>
            <person name="Maurer-Alcala X.X."/>
            <person name="Katz L.A."/>
            <person name="Lahr D.J.G."/>
        </authorList>
    </citation>
    <scope>NUCLEOTIDE SEQUENCE</scope>
</reference>
<dbReference type="Pfam" id="PF12706">
    <property type="entry name" value="Lactamase_B_2"/>
    <property type="match status" value="1"/>
</dbReference>
<organism evidence="3">
    <name type="scientific">Arcella intermedia</name>
    <dbReference type="NCBI Taxonomy" id="1963864"/>
    <lineage>
        <taxon>Eukaryota</taxon>
        <taxon>Amoebozoa</taxon>
        <taxon>Tubulinea</taxon>
        <taxon>Elardia</taxon>
        <taxon>Arcellinida</taxon>
        <taxon>Sphaerothecina</taxon>
        <taxon>Arcellidae</taxon>
        <taxon>Arcella</taxon>
    </lineage>
</organism>
<feature type="binding site" evidence="1">
    <location>
        <position position="123"/>
    </location>
    <ligand>
        <name>an N-acyl-1,2-diacyl-sn-glycero-3-phosphoethanolamine</name>
        <dbReference type="ChEBI" id="CHEBI:62537"/>
    </ligand>
</feature>
<protein>
    <recommendedName>
        <fullName evidence="2">Metallo-beta-lactamase domain-containing protein</fullName>
    </recommendedName>
</protein>
<dbReference type="Gene3D" id="3.60.15.10">
    <property type="entry name" value="Ribonuclease Z/Hydroxyacylglutathione hydrolase-like"/>
    <property type="match status" value="1"/>
</dbReference>
<proteinExistence type="predicted"/>
<dbReference type="GO" id="GO:0005737">
    <property type="term" value="C:cytoplasm"/>
    <property type="evidence" value="ECO:0007669"/>
    <property type="project" value="TreeGrafter"/>
</dbReference>
<evidence type="ECO:0000313" key="3">
    <source>
        <dbReference type="EMBL" id="NDV33395.1"/>
    </source>
</evidence>
<dbReference type="EMBL" id="GIBP01004426">
    <property type="protein sequence ID" value="NDV33395.1"/>
    <property type="molecule type" value="Transcribed_RNA"/>
</dbReference>
<dbReference type="AlphaFoldDB" id="A0A6B2L914"/>
<evidence type="ECO:0000256" key="1">
    <source>
        <dbReference type="PIRSR" id="PIRSR038896-50"/>
    </source>
</evidence>
<dbReference type="GO" id="GO:0008270">
    <property type="term" value="F:zinc ion binding"/>
    <property type="evidence" value="ECO:0007669"/>
    <property type="project" value="InterPro"/>
</dbReference>
<dbReference type="GO" id="GO:0070290">
    <property type="term" value="F:N-acylphosphatidylethanolamine-specific phospholipase D activity"/>
    <property type="evidence" value="ECO:0007669"/>
    <property type="project" value="InterPro"/>
</dbReference>
<dbReference type="InterPro" id="IPR024884">
    <property type="entry name" value="NAPE-PLD"/>
</dbReference>
<evidence type="ECO:0000259" key="2">
    <source>
        <dbReference type="Pfam" id="PF12706"/>
    </source>
</evidence>
<feature type="domain" description="Metallo-beta-lactamase" evidence="2">
    <location>
        <begin position="78"/>
        <end position="277"/>
    </location>
</feature>